<feature type="transmembrane region" description="Helical" evidence="14">
    <location>
        <begin position="3180"/>
        <end position="3204"/>
    </location>
</feature>
<dbReference type="SUPFAM" id="SSF103473">
    <property type="entry name" value="MFS general substrate transporter"/>
    <property type="match status" value="1"/>
</dbReference>
<evidence type="ECO:0000256" key="12">
    <source>
        <dbReference type="PROSITE-ProRule" id="PRU00039"/>
    </source>
</evidence>
<dbReference type="PROSITE" id="PS51465">
    <property type="entry name" value="KAZAL_2"/>
    <property type="match status" value="1"/>
</dbReference>
<evidence type="ECO:0000259" key="15">
    <source>
        <dbReference type="PROSITE" id="PS01225"/>
    </source>
</evidence>
<name>A0A7J6D5E8_9TELE</name>
<dbReference type="InterPro" id="IPR014853">
    <property type="entry name" value="VWF/SSPO/ZAN-like_Cys-rich_dom"/>
</dbReference>
<dbReference type="EMBL" id="JAAMOB010000004">
    <property type="protein sequence ID" value="KAF4114490.1"/>
    <property type="molecule type" value="Genomic_DNA"/>
</dbReference>
<feature type="disulfide bond" evidence="12">
    <location>
        <begin position="2863"/>
        <end position="2912"/>
    </location>
</feature>
<feature type="transmembrane region" description="Helical" evidence="14">
    <location>
        <begin position="3306"/>
        <end position="3328"/>
    </location>
</feature>
<keyword evidence="7" id="KW-0677">Repeat</keyword>
<evidence type="ECO:0000256" key="9">
    <source>
        <dbReference type="ARBA" id="ARBA00023136"/>
    </source>
</evidence>
<dbReference type="SUPFAM" id="SSF100895">
    <property type="entry name" value="Kazal-type serine protease inhibitors"/>
    <property type="match status" value="1"/>
</dbReference>
<protein>
    <submittedName>
        <fullName evidence="19">Uncharacterized protein</fullName>
    </submittedName>
</protein>
<dbReference type="PROSITE" id="PS50850">
    <property type="entry name" value="MFS"/>
    <property type="match status" value="1"/>
</dbReference>
<organism evidence="19 20">
    <name type="scientific">Onychostoma macrolepis</name>
    <dbReference type="NCBI Taxonomy" id="369639"/>
    <lineage>
        <taxon>Eukaryota</taxon>
        <taxon>Metazoa</taxon>
        <taxon>Chordata</taxon>
        <taxon>Craniata</taxon>
        <taxon>Vertebrata</taxon>
        <taxon>Euteleostomi</taxon>
        <taxon>Actinopterygii</taxon>
        <taxon>Neopterygii</taxon>
        <taxon>Teleostei</taxon>
        <taxon>Ostariophysi</taxon>
        <taxon>Cypriniformes</taxon>
        <taxon>Cyprinidae</taxon>
        <taxon>Acrossocheilinae</taxon>
        <taxon>Onychostoma</taxon>
    </lineage>
</organism>
<feature type="domain" description="Kazal-like" evidence="18">
    <location>
        <begin position="3384"/>
        <end position="3439"/>
    </location>
</feature>
<keyword evidence="8 14" id="KW-1133">Transmembrane helix</keyword>
<dbReference type="SMART" id="SM00832">
    <property type="entry name" value="C8"/>
    <property type="match status" value="3"/>
</dbReference>
<dbReference type="Proteomes" id="UP000579812">
    <property type="component" value="Unassembled WGS sequence"/>
</dbReference>
<feature type="transmembrane region" description="Helical" evidence="14">
    <location>
        <begin position="3467"/>
        <end position="3491"/>
    </location>
</feature>
<keyword evidence="5" id="KW-0964">Secreted</keyword>
<dbReference type="InterPro" id="IPR001846">
    <property type="entry name" value="VWF_type-D"/>
</dbReference>
<dbReference type="InterPro" id="IPR006207">
    <property type="entry name" value="Cys_knot_C"/>
</dbReference>
<dbReference type="PANTHER" id="PTHR11339">
    <property type="entry name" value="EXTRACELLULAR MATRIX GLYCOPROTEIN RELATED"/>
    <property type="match status" value="1"/>
</dbReference>
<feature type="transmembrane region" description="Helical" evidence="14">
    <location>
        <begin position="3340"/>
        <end position="3359"/>
    </location>
</feature>
<feature type="domain" description="VWFD" evidence="17">
    <location>
        <begin position="832"/>
        <end position="998"/>
    </location>
</feature>
<dbReference type="NCBIfam" id="TIGR00805">
    <property type="entry name" value="oat"/>
    <property type="match status" value="1"/>
</dbReference>
<evidence type="ECO:0000256" key="2">
    <source>
        <dbReference type="ARBA" id="ARBA00004651"/>
    </source>
</evidence>
<sequence length="3625" mass="400645">MPQPEVASPGPASGIVLCEQLGLLITNCKTYTRKVYVQLEPRDVFRAHYTLSAAQTTWAGARWTREVLVHAQADVNHMLQQLQKMTVTQAELSGYNRRPKRFLGALLGTAAAVGTLFNIGMNTANAVNLATVRRHVGEIQAEMPEIRQQLLVQSHALQTFGKSLNGTITILNTHSTLLNQTIKSINKLFSVVQNDVAQTQLLTTLMTDMLREVSSSIDNLAMGRIPHYLIPLSLVQNILTSATAGPASPIQTHLAFSLGSAIPLYVNPEACDLAFLLSLPIIDSNNIYRLKDVVNVGFWQGNTYVKIHTPEVVAYHDNNEQLYLAPNLKMCTLTKDIHFLCPSKPFVRDNTEGICGLESIKPDTSCPAEATPRSQVEVTQAEIIGNRWLVNTPVRTATLTYDQHDTATRIILPNQTLWITVPKGSILHIDELALYHLTDDEYQAEIEISPFFKQHSFVLDSELEERIKEEGTQLIDLTPVNTALEAIARLPPAGHIHSVFTAQNVCKTYGSGIFYSFNKTAFHLKTTCPVTFTRFNHAGVDCHIIVQRGSNGLMDRVEIIVNKVTTLVHNNTVTVEGSRISLPYDHTYQHVFHYGIYTRLQSKVLPLSVTWYSVANGVSSLWVQLNQDLVEGMSGLCGHKNSLETMQQLISTSVFSDGQCLTQDSVIQTNTVCKNLMSHAYECLATKYQTYLNLCYKNMNGLWHQESNCSFFKELSLMCGSSSPVWSVWRSKSNCPKPHCPGDLHYVEMGPAFPPTCSNPQNYTTELTSTCLPAEGKVLNDRVDGYHSINVEECPCVHAKIMYAPMQERRTKCQTCTCIRGNWACSANTCPAKCIIEGQFITTFDGKQYSMLEKCTFVAARGLNWTLNIQYSGQGIVIEKAYLNINQERYTFSANSIQLNNIEISDLSQTESTTVFWQSSMFIQVQTSFGLKMQVQVSPEIQIYLNLPPTENTKGLCGTFNNDTSDDFTTFSGIIESSVQLFALSWSMGTCTPITGCINTDNEIFAEENCDQLKDPEGVFAACHDYVPVSPFVEACVKRTCQCSAALQECLCVSFGNYAKACATQGITVGDWRSETNCIPSCMGNLRFDYAMLACNHTCRSFSGPDPTCEVVDDPVDGCGCTSDSHLSNQQTCSPRPLCSCYHLGGVTPPGHVVIGGRQCLCENGQLHCPKVCNCTVGKICLDCAQIPVNTAHRTCESLNKPVSDDNSCISGCYCPDGLFEDHNGGCVVHENCTCEFSGKVYETGQSVETNCKICTCRGGEWSCIDEACSGVCEVFGNGQYRTFDSKWYRFDGHCQYTLVKDAGSAGQFAVKTESVPCCDESLTCSRAISVELLGAVTLMLSDMKVTKILQAGAALLAEPLYSIQTVGLYIIISVPGLGITVIWDKHTRVTIQLEPQWRGRVLGLCGNFDGKVTNDLLTSSSSEVFSALDFGNSWKTATPPCSDVTHETFPCERHSYCAAWAQRRCMILRSDTFIDCHLKVDPEPYYQACVLESCSCEFEGKFLGFCTAVSAYAEVCSAKDVCINWRTPDLCPVYCDYYNEVGQCTWHYNPCGQVKTCGTNNHFTGKLEGCYPRCPEETPYYDENLGKCTALDNCTCTFMNRVLSPPDEMCTSYTCCKCLDGQIVCTPTFTSTTTTTIYYTSTAQSSTTIITHTATTQRPTTQSTTQYVKPTTEYTTKPTTEKTTESSTTPIKDTTTTQLPTAVSTIEYKTTTEPPSSQSTKEYKTQLPPTESTTEHKTTTRPSTTKSTTEMFTTPMEETTTTQPPPTESTTEHRTTTRPSTTESTTEAYTTPMEETTTTQLPPTESTTEHKTTTRPSTTKSTTEMFTTPMEETTTTQPPPTESTTEHRTTTRPSTTESTTEAYTTPMEETTTTQPPPTESTTEHKTTTRPSTTESTTETYTTPMEETTTTQPPPTESTTEHKTTTRPSTTENTTEIYTTPVEETTTTQPPPTESTTEHRTTIRPSTTESTTETYTTPMEETTTTQPPPTESTTEHSTTTRPSTIESTTETYTTPMEETTTTQPPPTESTTKHRTTTRPSTTESTTETYTTPMEETTTTQPPPTESTTEHSTTTRPSTIESTTETYTTPMEETTTTQPPPTESTTKHRTTTRPSTTESTTETYTTPMEETTTTQPPPTESTTKHRTTTRPSTTESTTETYTTPVEETTTTQPPPTESTTEHKTTTRPSTTESTTETYTTPVEETTTTQPPPTESTTEHKTTTRPSTTESTTETTIPTKQYTTATQPTTEATTSVKYSTSVSTVSTTELIIVTGPTITILSPNSPQEVNTTTNPTTTTPSLTSVLSTTIPTTEHTTPVCECKDVMRNQSWLCGETWREDCADKACNAGVTEVKSITCPTSAIRTDCPRDKESLVKDEETCCESWKCDCQCQVYGDPHYISFQGITFDFMDNCTYTLVEERVLQHRLSITVDNYYCVPEIDNSCSRGITLKYWNDIATLMVTEEFTVECTLNQEIIKPPYEDQVFKFENSDNQVYIYIKPIRSYVSLTPFNNLLINLAMEYFQNNTQGQCGVCGGQSCIRRNGVVEDDNCCDKTAYDWVVEDSLKPYCKSVLTNVPCVPPLPPSPPPPPPPSCHPTICDLLHHEVFAECGERINLTSVEKNCRFDYCSYNSSVGACSSLEYAASECKRIGICVDWRYLTNGFCEITCPEGMMYNECRKSPNDVCRGGVRVPATSVVGLRSGCFCPDGQMLAEEHKQICVSECPTCKGPLGEPMPVGAVWESNCHICTCNNQTRTEECIPKPREPTPVCSTYSMLVSDCCDNQICVEKSCEYNGKTYEVGDRWTDPSRPCESYSCSQTGTEVVKTVCPVQTCAEDLRVWDEHHCCYSCNVTCTARLMRMNLTIADCSQEVELPSCEGQCETHNRWVHTNGTLQLEQSHQCCKERNYEMREIMLTCSKNSPTHFTYRHVTGWTQATAQGIMSVEKKTAREPCCSKLKMFLAAMCFVYFAKAFQGSYMKSSITQIERRFDIPSSLIGFIDGSFEIGNLFVIAFVSYFGAKLHRPRLIGAGCLIMAMGSFITAAPHLFQGPYKYETTISHFSASNGSESILPCLTNGSLAQDEIPTVEIQAECERAASSSLWLYVFLGNMLRGVGETPVMPLGLSYLDDFSREENTALYMALIQTMGIMGPMFGFMLGSFCAKLYVDIGAVDLDTITINHKDSRWVGAWWLGFLLTGGVMLLAGIPFWFLPKSLPKQGETETEKKSNVLEGEQSRFIPDNNKHSNAPDKPAPVSMAALAKDFLPSLKKLFRNTVYMILIITTIMQVNGFIGLMTFQPKYMEQTYGQSASRAIFLIGVSNLPAVALGIVTGGFIMKKFKLNILGTSKFCITASLLAFSAMLVQYFLQCDNSQVAGLTVSYQGAPEVSYQQNTLISQCNIGCSCSLKHWDPICASNGLTYASPCLAGCQTSTGVGKEMVFHNCTCIGDSPLPYANMSAVLGQCPHKSDCDYMFKFYMAVTVIGSFFPACAAIPGYIILLRSINPELKSLALGVHILLIRTLGGIPPAIYFGALIDRTCLKWGTNQCGGRGACRIYDSIAFRNSYLGVIYGLFAASFVLCGVLYNRLSHREKKRALKSQLKAPEQDGNAVSTGNGNVSSTIIKCDENPDQETTI</sequence>
<evidence type="ECO:0000256" key="7">
    <source>
        <dbReference type="ARBA" id="ARBA00022737"/>
    </source>
</evidence>
<feature type="region of interest" description="Disordered" evidence="13">
    <location>
        <begin position="3214"/>
        <end position="3243"/>
    </location>
</feature>
<feature type="domain" description="VWFD" evidence="17">
    <location>
        <begin position="2387"/>
        <end position="2567"/>
    </location>
</feature>
<dbReference type="Pfam" id="PF25962">
    <property type="entry name" value="TIL_OTOGL_Mucin"/>
    <property type="match status" value="1"/>
</dbReference>
<feature type="compositionally biased region" description="Low complexity" evidence="13">
    <location>
        <begin position="1963"/>
        <end position="2022"/>
    </location>
</feature>
<feature type="compositionally biased region" description="Low complexity" evidence="13">
    <location>
        <begin position="2037"/>
        <end position="2096"/>
    </location>
</feature>
<feature type="compositionally biased region" description="Low complexity" evidence="13">
    <location>
        <begin position="2185"/>
        <end position="2207"/>
    </location>
</feature>
<feature type="compositionally biased region" description="Low complexity" evidence="13">
    <location>
        <begin position="1741"/>
        <end position="1763"/>
    </location>
</feature>
<dbReference type="InterPro" id="IPR058753">
    <property type="entry name" value="TIL_OTOGL_Mucin"/>
</dbReference>
<feature type="domain" description="CTCK" evidence="15">
    <location>
        <begin position="2842"/>
        <end position="2925"/>
    </location>
</feature>
<feature type="compositionally biased region" description="Low complexity" evidence="13">
    <location>
        <begin position="2111"/>
        <end position="2133"/>
    </location>
</feature>
<feature type="domain" description="Major facilitator superfamily (MFS) profile" evidence="16">
    <location>
        <begin position="2955"/>
        <end position="3584"/>
    </location>
</feature>
<feature type="compositionally biased region" description="Low complexity" evidence="13">
    <location>
        <begin position="2287"/>
        <end position="2301"/>
    </location>
</feature>
<evidence type="ECO:0000256" key="3">
    <source>
        <dbReference type="ARBA" id="ARBA00009657"/>
    </source>
</evidence>
<dbReference type="GO" id="GO:0005615">
    <property type="term" value="C:extracellular space"/>
    <property type="evidence" value="ECO:0007669"/>
    <property type="project" value="TreeGrafter"/>
</dbReference>
<feature type="domain" description="VWFD" evidence="17">
    <location>
        <begin position="504"/>
        <end position="674"/>
    </location>
</feature>
<keyword evidence="10 12" id="KW-1015">Disulfide bond</keyword>
<dbReference type="CDD" id="cd19941">
    <property type="entry name" value="TIL"/>
    <property type="match status" value="1"/>
</dbReference>
<feature type="domain" description="VWFD" evidence="17">
    <location>
        <begin position="1271"/>
        <end position="1443"/>
    </location>
</feature>
<keyword evidence="11" id="KW-0325">Glycoprotein</keyword>
<feature type="compositionally biased region" description="Low complexity" evidence="13">
    <location>
        <begin position="1889"/>
        <end position="1911"/>
    </location>
</feature>
<feature type="transmembrane region" description="Helical" evidence="14">
    <location>
        <begin position="3131"/>
        <end position="3160"/>
    </location>
</feature>
<feature type="compositionally biased region" description="Low complexity" evidence="13">
    <location>
        <begin position="2148"/>
        <end position="2170"/>
    </location>
</feature>
<evidence type="ECO:0000256" key="1">
    <source>
        <dbReference type="ARBA" id="ARBA00004613"/>
    </source>
</evidence>
<keyword evidence="4" id="KW-1003">Cell membrane</keyword>
<keyword evidence="20" id="KW-1185">Reference proteome</keyword>
<gene>
    <name evidence="19" type="ORF">G5714_004713</name>
</gene>
<evidence type="ECO:0000256" key="10">
    <source>
        <dbReference type="ARBA" id="ARBA00023157"/>
    </source>
</evidence>
<feature type="compositionally biased region" description="Low complexity" evidence="13">
    <location>
        <begin position="1926"/>
        <end position="1948"/>
    </location>
</feature>
<comment type="caution">
    <text evidence="12">Lacks conserved residue(s) required for the propagation of feature annotation.</text>
</comment>
<dbReference type="InterPro" id="IPR036259">
    <property type="entry name" value="MFS_trans_sf"/>
</dbReference>
<dbReference type="PROSITE" id="PS51233">
    <property type="entry name" value="VWFD"/>
    <property type="match status" value="4"/>
</dbReference>
<dbReference type="InterPro" id="IPR002350">
    <property type="entry name" value="Kazal_dom"/>
</dbReference>
<feature type="compositionally biased region" description="Low complexity" evidence="13">
    <location>
        <begin position="1778"/>
        <end position="1807"/>
    </location>
</feature>
<dbReference type="SMART" id="SM00041">
    <property type="entry name" value="CT"/>
    <property type="match status" value="1"/>
</dbReference>
<comment type="similarity">
    <text evidence="3">Belongs to the organo anion transporter (TC 2.A.60) family.</text>
</comment>
<dbReference type="GO" id="GO:0022857">
    <property type="term" value="F:transmembrane transporter activity"/>
    <property type="evidence" value="ECO:0007669"/>
    <property type="project" value="InterPro"/>
</dbReference>
<dbReference type="GO" id="GO:0005886">
    <property type="term" value="C:plasma membrane"/>
    <property type="evidence" value="ECO:0007669"/>
    <property type="project" value="UniProtKB-SubCell"/>
</dbReference>
<evidence type="ECO:0000256" key="6">
    <source>
        <dbReference type="ARBA" id="ARBA00022692"/>
    </source>
</evidence>
<dbReference type="Pfam" id="PF03137">
    <property type="entry name" value="OATP"/>
    <property type="match status" value="1"/>
</dbReference>
<feature type="transmembrane region" description="Helical" evidence="14">
    <location>
        <begin position="3020"/>
        <end position="3042"/>
    </location>
</feature>
<dbReference type="GO" id="GO:0031012">
    <property type="term" value="C:extracellular matrix"/>
    <property type="evidence" value="ECO:0007669"/>
    <property type="project" value="TreeGrafter"/>
</dbReference>
<dbReference type="InterPro" id="IPR004156">
    <property type="entry name" value="OATP"/>
</dbReference>
<dbReference type="InterPro" id="IPR050780">
    <property type="entry name" value="Mucin_vWF_Thrombospondin_sf"/>
</dbReference>
<dbReference type="Pfam" id="PF08742">
    <property type="entry name" value="C8"/>
    <property type="match status" value="3"/>
</dbReference>
<dbReference type="SUPFAM" id="SSF57567">
    <property type="entry name" value="Serine protease inhibitors"/>
    <property type="match status" value="1"/>
</dbReference>
<dbReference type="SMART" id="SM00215">
    <property type="entry name" value="VWC_out"/>
    <property type="match status" value="2"/>
</dbReference>
<dbReference type="PANTHER" id="PTHR11339:SF408">
    <property type="entry name" value="MUCIN-5B"/>
    <property type="match status" value="1"/>
</dbReference>
<feature type="region of interest" description="Disordered" evidence="13">
    <location>
        <begin position="1656"/>
        <end position="2250"/>
    </location>
</feature>
<evidence type="ECO:0000259" key="16">
    <source>
        <dbReference type="PROSITE" id="PS50850"/>
    </source>
</evidence>
<feature type="transmembrane region" description="Helical" evidence="14">
    <location>
        <begin position="3555"/>
        <end position="3575"/>
    </location>
</feature>
<feature type="transmembrane region" description="Helical" evidence="14">
    <location>
        <begin position="3503"/>
        <end position="3526"/>
    </location>
</feature>
<evidence type="ECO:0000256" key="11">
    <source>
        <dbReference type="ARBA" id="ARBA00023180"/>
    </source>
</evidence>
<feature type="compositionally biased region" description="Low complexity" evidence="13">
    <location>
        <begin position="2222"/>
        <end position="2250"/>
    </location>
</feature>
<keyword evidence="6 14" id="KW-0812">Transmembrane</keyword>
<comment type="subcellular location">
    <subcellularLocation>
        <location evidence="2">Cell membrane</location>
        <topology evidence="2">Multi-pass membrane protein</topology>
    </subcellularLocation>
    <subcellularLocation>
        <location evidence="1">Secreted</location>
    </subcellularLocation>
</comment>
<evidence type="ECO:0000259" key="17">
    <source>
        <dbReference type="PROSITE" id="PS51233"/>
    </source>
</evidence>
<proteinExistence type="inferred from homology"/>
<dbReference type="InterPro" id="IPR036058">
    <property type="entry name" value="Kazal_dom_sf"/>
</dbReference>
<keyword evidence="9 14" id="KW-0472">Membrane</keyword>
<evidence type="ECO:0000256" key="5">
    <source>
        <dbReference type="ARBA" id="ARBA00022525"/>
    </source>
</evidence>
<evidence type="ECO:0000256" key="8">
    <source>
        <dbReference type="ARBA" id="ARBA00022989"/>
    </source>
</evidence>
<evidence type="ECO:0000256" key="14">
    <source>
        <dbReference type="SAM" id="Phobius"/>
    </source>
</evidence>
<feature type="compositionally biased region" description="Low complexity" evidence="13">
    <location>
        <begin position="1686"/>
        <end position="1702"/>
    </location>
</feature>
<reference evidence="19 20" key="1">
    <citation type="submission" date="2020-04" db="EMBL/GenBank/DDBJ databases">
        <title>Chromosome-level genome assembly of a cyprinid fish Onychostoma macrolepis by integration of Nanopore Sequencing, Bionano and Hi-C technology.</title>
        <authorList>
            <person name="Wang D."/>
        </authorList>
    </citation>
    <scope>NUCLEOTIDE SEQUENCE [LARGE SCALE GENOMIC DNA]</scope>
    <source>
        <strain evidence="19">SWU-2019</strain>
        <tissue evidence="19">Muscle</tissue>
    </source>
</reference>
<feature type="transmembrane region" description="Helical" evidence="14">
    <location>
        <begin position="3267"/>
        <end position="3286"/>
    </location>
</feature>
<dbReference type="PROSITE" id="PS01225">
    <property type="entry name" value="CTCK_2"/>
    <property type="match status" value="1"/>
</dbReference>
<dbReference type="SUPFAM" id="SSF57603">
    <property type="entry name" value="FnI-like domain"/>
    <property type="match status" value="1"/>
</dbReference>
<dbReference type="InterPro" id="IPR036084">
    <property type="entry name" value="Ser_inhib-like_sf"/>
</dbReference>
<feature type="compositionally biased region" description="Polar residues" evidence="13">
    <location>
        <begin position="1703"/>
        <end position="1721"/>
    </location>
</feature>
<feature type="compositionally biased region" description="Low complexity" evidence="13">
    <location>
        <begin position="1656"/>
        <end position="1679"/>
    </location>
</feature>
<accession>A0A7J6D5E8</accession>
<dbReference type="SMART" id="SM00216">
    <property type="entry name" value="VWD"/>
    <property type="match status" value="3"/>
</dbReference>
<evidence type="ECO:0000259" key="18">
    <source>
        <dbReference type="PROSITE" id="PS51465"/>
    </source>
</evidence>
<evidence type="ECO:0000256" key="13">
    <source>
        <dbReference type="SAM" id="MobiDB-lite"/>
    </source>
</evidence>
<comment type="caution">
    <text evidence="19">The sequence shown here is derived from an EMBL/GenBank/DDBJ whole genome shotgun (WGS) entry which is preliminary data.</text>
</comment>
<evidence type="ECO:0000313" key="19">
    <source>
        <dbReference type="EMBL" id="KAF4114490.1"/>
    </source>
</evidence>
<dbReference type="InterPro" id="IPR001007">
    <property type="entry name" value="VWF_dom"/>
</dbReference>
<evidence type="ECO:0000256" key="4">
    <source>
        <dbReference type="ARBA" id="ARBA00022475"/>
    </source>
</evidence>
<feature type="compositionally biased region" description="Low complexity" evidence="13">
    <location>
        <begin position="1815"/>
        <end position="1837"/>
    </location>
</feature>
<dbReference type="Gene3D" id="1.20.1250.20">
    <property type="entry name" value="MFS general substrate transporter like domains"/>
    <property type="match status" value="1"/>
</dbReference>
<dbReference type="InterPro" id="IPR020846">
    <property type="entry name" value="MFS_dom"/>
</dbReference>
<dbReference type="SMART" id="SM00214">
    <property type="entry name" value="VWC"/>
    <property type="match status" value="4"/>
</dbReference>
<evidence type="ECO:0000313" key="20">
    <source>
        <dbReference type="Proteomes" id="UP000579812"/>
    </source>
</evidence>
<dbReference type="Pfam" id="PF00094">
    <property type="entry name" value="VWD"/>
    <property type="match status" value="4"/>
</dbReference>
<feature type="region of interest" description="Disordered" evidence="13">
    <location>
        <begin position="2281"/>
        <end position="2301"/>
    </location>
</feature>
<feature type="transmembrane region" description="Helical" evidence="14">
    <location>
        <begin position="2990"/>
        <end position="3014"/>
    </location>
</feature>
<feature type="compositionally biased region" description="Low complexity" evidence="13">
    <location>
        <begin position="1852"/>
        <end position="1874"/>
    </location>
</feature>